<dbReference type="EMBL" id="JXRA01000005">
    <property type="protein sequence ID" value="KIO78882.1"/>
    <property type="molecule type" value="Genomic_DNA"/>
</dbReference>
<dbReference type="SUPFAM" id="SSF48695">
    <property type="entry name" value="Multiheme cytochromes"/>
    <property type="match status" value="1"/>
</dbReference>
<dbReference type="InterPro" id="IPR051829">
    <property type="entry name" value="Multiheme_Cytochr_ET"/>
</dbReference>
<dbReference type="CDD" id="cd08168">
    <property type="entry name" value="Cytochrom_C3"/>
    <property type="match status" value="1"/>
</dbReference>
<dbReference type="Gene3D" id="3.90.10.10">
    <property type="entry name" value="Cytochrome C3"/>
    <property type="match status" value="1"/>
</dbReference>
<dbReference type="Proteomes" id="UP000032049">
    <property type="component" value="Unassembled WGS sequence"/>
</dbReference>
<evidence type="ECO:0000256" key="1">
    <source>
        <dbReference type="ARBA" id="ARBA00022729"/>
    </source>
</evidence>
<sequence length="397" mass="44592">MGRRRFSLIFCILAIFVFAVVQCTQVKSKNNDSRGPAYAGSTACVSCHKDLTESAVHNSHFNASKMLTKPDSADSLHIPDGEFVFNEQTKVQVKNRVDGLYQSALINGVDKKTEHTDMIFGAGNSAYTFAFWYGKQLMQMPLNYLTKEHQWVNSPGFPDNQIYFGRPIVSRCLECHSSFADKKMVQGANFSIEEEYVKNSVIAGIDCERCHGPAAQHVAFHEENPTVKTARFMVSYKKLALTRRVDVCGVCHSGTGIRTVTSTFSFKPGDTLKTMPEYSAYRGEDPDVHGKQKQLLEASVCYKIGKAECITCHDVHDNKKPGLAIYSAKCISCHQEVKHETLKEKDKAVLAKNCIDCHMPVKESHAIGFQMSNSKEKIPYKLRTHRIAIYNELVKRK</sequence>
<dbReference type="InterPro" id="IPR036280">
    <property type="entry name" value="Multihaem_cyt_sf"/>
</dbReference>
<reference evidence="3 4" key="1">
    <citation type="submission" date="2015-01" db="EMBL/GenBank/DDBJ databases">
        <title>Draft genome sequence of Pedobacter sp. NL19 isolated from sludge of an effluent treatment pond in an abandoned uranium mine.</title>
        <authorList>
            <person name="Santos T."/>
            <person name="Caetano T."/>
            <person name="Covas C."/>
            <person name="Cruz A."/>
            <person name="Mendo S."/>
        </authorList>
    </citation>
    <scope>NUCLEOTIDE SEQUENCE [LARGE SCALE GENOMIC DNA]</scope>
    <source>
        <strain evidence="3 4">NL19</strain>
    </source>
</reference>
<accession>A0A0D0GNT7</accession>
<evidence type="ECO:0000313" key="3">
    <source>
        <dbReference type="EMBL" id="KIO78882.1"/>
    </source>
</evidence>
<gene>
    <name evidence="3" type="ORF">TH53_00770</name>
</gene>
<dbReference type="Pfam" id="PF13435">
    <property type="entry name" value="Cytochrome_C554"/>
    <property type="match status" value="1"/>
</dbReference>
<evidence type="ECO:0000313" key="4">
    <source>
        <dbReference type="Proteomes" id="UP000032049"/>
    </source>
</evidence>
<feature type="domain" description="Cytochrome c-552/4" evidence="2">
    <location>
        <begin position="170"/>
        <end position="212"/>
    </location>
</feature>
<dbReference type="PANTHER" id="PTHR35038:SF8">
    <property type="entry name" value="C-TYPE POLYHEME CYTOCHROME OMCC"/>
    <property type="match status" value="1"/>
</dbReference>
<proteinExistence type="predicted"/>
<evidence type="ECO:0000259" key="2">
    <source>
        <dbReference type="Pfam" id="PF13435"/>
    </source>
</evidence>
<organism evidence="3 4">
    <name type="scientific">Pedobacter lusitanus</name>
    <dbReference type="NCBI Taxonomy" id="1503925"/>
    <lineage>
        <taxon>Bacteria</taxon>
        <taxon>Pseudomonadati</taxon>
        <taxon>Bacteroidota</taxon>
        <taxon>Sphingobacteriia</taxon>
        <taxon>Sphingobacteriales</taxon>
        <taxon>Sphingobacteriaceae</taxon>
        <taxon>Pedobacter</taxon>
    </lineage>
</organism>
<dbReference type="PANTHER" id="PTHR35038">
    <property type="entry name" value="DISSIMILATORY SULFITE REDUCTASE SIRA"/>
    <property type="match status" value="1"/>
</dbReference>
<comment type="caution">
    <text evidence="3">The sequence shown here is derived from an EMBL/GenBank/DDBJ whole genome shotgun (WGS) entry which is preliminary data.</text>
</comment>
<dbReference type="InterPro" id="IPR023155">
    <property type="entry name" value="Cyt_c-552/4"/>
</dbReference>
<dbReference type="Gene3D" id="1.10.1130.10">
    <property type="entry name" value="Flavocytochrome C3, Chain A"/>
    <property type="match status" value="1"/>
</dbReference>
<name>A0A0D0GNT7_9SPHI</name>
<keyword evidence="4" id="KW-1185">Reference proteome</keyword>
<protein>
    <recommendedName>
        <fullName evidence="2">Cytochrome c-552/4 domain-containing protein</fullName>
    </recommendedName>
</protein>
<dbReference type="STRING" id="1503925.TH53_00770"/>
<keyword evidence="1" id="KW-0732">Signal</keyword>
<dbReference type="AlphaFoldDB" id="A0A0D0GNT7"/>